<reference evidence="3" key="1">
    <citation type="submission" date="2024-06" db="EMBL/GenBank/DDBJ databases">
        <authorList>
            <person name="Sun Y."/>
        </authorList>
    </citation>
    <scope>NUCLEOTIDE SEQUENCE</scope>
    <source>
        <strain evidence="3">IGA1.0</strain>
    </source>
</reference>
<comment type="similarity">
    <text evidence="1">Belongs to the YciI family.</text>
</comment>
<feature type="domain" description="YCII-related" evidence="2">
    <location>
        <begin position="1"/>
        <end position="115"/>
    </location>
</feature>
<accession>A0AAU7QHK6</accession>
<name>A0AAU7QHK6_9GAMM</name>
<dbReference type="PANTHER" id="PTHR35174:SF3">
    <property type="entry name" value="BLL7171 PROTEIN"/>
    <property type="match status" value="1"/>
</dbReference>
<dbReference type="RefSeq" id="WP_007806002.1">
    <property type="nucleotide sequence ID" value="NZ_CP157948.1"/>
</dbReference>
<dbReference type="Pfam" id="PF03795">
    <property type="entry name" value="YCII"/>
    <property type="match status" value="1"/>
</dbReference>
<dbReference type="EMBL" id="CP157948">
    <property type="protein sequence ID" value="XBS88828.1"/>
    <property type="molecule type" value="Genomic_DNA"/>
</dbReference>
<evidence type="ECO:0000256" key="1">
    <source>
        <dbReference type="ARBA" id="ARBA00007689"/>
    </source>
</evidence>
<protein>
    <submittedName>
        <fullName evidence="3">YciI family protein</fullName>
    </submittedName>
</protein>
<dbReference type="SUPFAM" id="SSF54909">
    <property type="entry name" value="Dimeric alpha+beta barrel"/>
    <property type="match status" value="1"/>
</dbReference>
<organism evidence="3">
    <name type="scientific">Rhodanobacter sp. IGA1.0</name>
    <dbReference type="NCBI Taxonomy" id="3158582"/>
    <lineage>
        <taxon>Bacteria</taxon>
        <taxon>Pseudomonadati</taxon>
        <taxon>Pseudomonadota</taxon>
        <taxon>Gammaproteobacteria</taxon>
        <taxon>Lysobacterales</taxon>
        <taxon>Rhodanobacteraceae</taxon>
        <taxon>Rhodanobacter</taxon>
    </lineage>
</organism>
<dbReference type="InterPro" id="IPR011008">
    <property type="entry name" value="Dimeric_a/b-barrel"/>
</dbReference>
<proteinExistence type="inferred from homology"/>
<evidence type="ECO:0000259" key="2">
    <source>
        <dbReference type="Pfam" id="PF03795"/>
    </source>
</evidence>
<dbReference type="PANTHER" id="PTHR35174">
    <property type="entry name" value="BLL7171 PROTEIN-RELATED"/>
    <property type="match status" value="1"/>
</dbReference>
<sequence length="115" mass="12236">MQYLLMLYANENGWSQMTPAEQAQGVAAYAAYTQALKAGGALVGSNRLQNSTTATTVHVADGKSQVLDGPYVDSKEQLGGYYLIDVPDLDAALAWAARCPGASHGTIEVRPVWSM</sequence>
<dbReference type="AlphaFoldDB" id="A0AAU7QHK6"/>
<dbReference type="Gene3D" id="3.30.70.1060">
    <property type="entry name" value="Dimeric alpha+beta barrel"/>
    <property type="match status" value="1"/>
</dbReference>
<evidence type="ECO:0000313" key="3">
    <source>
        <dbReference type="EMBL" id="XBS88828.1"/>
    </source>
</evidence>
<gene>
    <name evidence="3" type="ORF">ABNK63_10470</name>
</gene>
<dbReference type="InterPro" id="IPR005545">
    <property type="entry name" value="YCII"/>
</dbReference>